<dbReference type="InterPro" id="IPR001452">
    <property type="entry name" value="SH3_domain"/>
</dbReference>
<dbReference type="InterPro" id="IPR031160">
    <property type="entry name" value="F_BAR_dom"/>
</dbReference>
<dbReference type="InterPro" id="IPR027267">
    <property type="entry name" value="AH/BAR_dom_sf"/>
</dbReference>
<dbReference type="GO" id="GO:0030041">
    <property type="term" value="P:actin filament polymerization"/>
    <property type="evidence" value="ECO:0007669"/>
    <property type="project" value="TreeGrafter"/>
</dbReference>
<dbReference type="GO" id="GO:0051015">
    <property type="term" value="F:actin filament binding"/>
    <property type="evidence" value="ECO:0007669"/>
    <property type="project" value="TreeGrafter"/>
</dbReference>
<dbReference type="AlphaFoldDB" id="A0AAZ1XPQ5"/>
<dbReference type="Gene3D" id="1.20.1270.60">
    <property type="entry name" value="Arfaptin homology (AH) domain/BAR domain"/>
    <property type="match status" value="1"/>
</dbReference>
<dbReference type="PROSITE" id="PS51741">
    <property type="entry name" value="F_BAR"/>
    <property type="match status" value="1"/>
</dbReference>
<dbReference type="PROSITE" id="PS50002">
    <property type="entry name" value="SH3"/>
    <property type="match status" value="1"/>
</dbReference>
<evidence type="ECO:0000256" key="1">
    <source>
        <dbReference type="ARBA" id="ARBA00022443"/>
    </source>
</evidence>
<dbReference type="GO" id="GO:0005737">
    <property type="term" value="C:cytoplasm"/>
    <property type="evidence" value="ECO:0007669"/>
    <property type="project" value="TreeGrafter"/>
</dbReference>
<dbReference type="SMART" id="SM00326">
    <property type="entry name" value="SH3"/>
    <property type="match status" value="1"/>
</dbReference>
<organism evidence="7 8">
    <name type="scientific">Oreochromis aureus</name>
    <name type="common">Israeli tilapia</name>
    <name type="synonym">Chromis aureus</name>
    <dbReference type="NCBI Taxonomy" id="47969"/>
    <lineage>
        <taxon>Eukaryota</taxon>
        <taxon>Metazoa</taxon>
        <taxon>Chordata</taxon>
        <taxon>Craniata</taxon>
        <taxon>Vertebrata</taxon>
        <taxon>Euteleostomi</taxon>
        <taxon>Actinopterygii</taxon>
        <taxon>Neopterygii</taxon>
        <taxon>Teleostei</taxon>
        <taxon>Neoteleostei</taxon>
        <taxon>Acanthomorphata</taxon>
        <taxon>Ovalentaria</taxon>
        <taxon>Cichlomorphae</taxon>
        <taxon>Cichliformes</taxon>
        <taxon>Cichlidae</taxon>
        <taxon>African cichlids</taxon>
        <taxon>Pseudocrenilabrinae</taxon>
        <taxon>Oreochromini</taxon>
        <taxon>Oreochromis</taxon>
    </lineage>
</organism>
<protein>
    <recommendedName>
        <fullName evidence="9">Proline-serine-threonine phosphatase interacting protein 1a</fullName>
    </recommendedName>
</protein>
<dbReference type="SUPFAM" id="SSF50044">
    <property type="entry name" value="SH3-domain"/>
    <property type="match status" value="1"/>
</dbReference>
<evidence type="ECO:0000256" key="3">
    <source>
        <dbReference type="PROSITE-ProRule" id="PRU01077"/>
    </source>
</evidence>
<keyword evidence="8" id="KW-1185">Reference proteome</keyword>
<evidence type="ECO:0000259" key="5">
    <source>
        <dbReference type="PROSITE" id="PS50002"/>
    </source>
</evidence>
<feature type="domain" description="F-BAR" evidence="6">
    <location>
        <begin position="3"/>
        <end position="264"/>
    </location>
</feature>
<dbReference type="Pfam" id="PF14604">
    <property type="entry name" value="SH3_9"/>
    <property type="match status" value="1"/>
</dbReference>
<evidence type="ECO:0000313" key="8">
    <source>
        <dbReference type="Proteomes" id="UP000472276"/>
    </source>
</evidence>
<dbReference type="PANTHER" id="PTHR23065">
    <property type="entry name" value="PROLINE-SERINE-THREONINE PHOSPHATASE INTERACTING PROTEIN 1"/>
    <property type="match status" value="1"/>
</dbReference>
<evidence type="ECO:0000256" key="2">
    <source>
        <dbReference type="PROSITE-ProRule" id="PRU00192"/>
    </source>
</evidence>
<reference evidence="8" key="1">
    <citation type="submission" date="2020-03" db="EMBL/GenBank/DDBJ databases">
        <title>Evolution of repeat sequences and sex chromosomes of tilapia species revealed by chromosome-level genomes.</title>
        <authorList>
            <person name="Xu L."/>
            <person name="Tao W."/>
            <person name="Wang D."/>
            <person name="Zhou Q."/>
        </authorList>
    </citation>
    <scope>NUCLEOTIDE SEQUENCE [LARGE SCALE GENOMIC DNA]</scope>
    <source>
        <strain evidence="8">Israel</strain>
    </source>
</reference>
<dbReference type="InterPro" id="IPR036028">
    <property type="entry name" value="SH3-like_dom_sf"/>
</dbReference>
<dbReference type="GO" id="GO:0005886">
    <property type="term" value="C:plasma membrane"/>
    <property type="evidence" value="ECO:0007669"/>
    <property type="project" value="TreeGrafter"/>
</dbReference>
<accession>A0AAZ1XPQ5</accession>
<evidence type="ECO:0000256" key="4">
    <source>
        <dbReference type="SAM" id="Coils"/>
    </source>
</evidence>
<feature type="domain" description="SH3" evidence="5">
    <location>
        <begin position="380"/>
        <end position="437"/>
    </location>
</feature>
<dbReference type="Gene3D" id="2.30.30.40">
    <property type="entry name" value="SH3 Domains"/>
    <property type="match status" value="1"/>
</dbReference>
<dbReference type="CDD" id="cd11824">
    <property type="entry name" value="SH3_PSTPIP1"/>
    <property type="match status" value="1"/>
</dbReference>
<reference evidence="7" key="2">
    <citation type="submission" date="2025-08" db="UniProtKB">
        <authorList>
            <consortium name="Ensembl"/>
        </authorList>
    </citation>
    <scope>IDENTIFICATION</scope>
</reference>
<dbReference type="SMART" id="SM00055">
    <property type="entry name" value="FCH"/>
    <property type="match status" value="1"/>
</dbReference>
<dbReference type="PANTHER" id="PTHR23065:SF51">
    <property type="entry name" value="PROLINE-SERINE-THREONINE PHOSPHATASE-INTERACTING PROTEIN 1"/>
    <property type="match status" value="1"/>
</dbReference>
<keyword evidence="3 4" id="KW-0175">Coiled coil</keyword>
<gene>
    <name evidence="7" type="primary">pstpip1a</name>
</gene>
<keyword evidence="1 2" id="KW-0728">SH3 domain</keyword>
<evidence type="ECO:0000313" key="7">
    <source>
        <dbReference type="Ensembl" id="ENSOABP00000069565.1"/>
    </source>
</evidence>
<reference evidence="7" key="3">
    <citation type="submission" date="2025-09" db="UniProtKB">
        <authorList>
            <consortium name="Ensembl"/>
        </authorList>
    </citation>
    <scope>IDENTIFICATION</scope>
</reference>
<feature type="coiled-coil region" evidence="4">
    <location>
        <begin position="96"/>
        <end position="204"/>
    </location>
</feature>
<evidence type="ECO:0000259" key="6">
    <source>
        <dbReference type="PROSITE" id="PS51741"/>
    </source>
</evidence>
<evidence type="ECO:0008006" key="9">
    <source>
        <dbReference type="Google" id="ProtNLM"/>
    </source>
</evidence>
<dbReference type="FunFam" id="1.20.1270.60:FF:000037">
    <property type="entry name" value="Proline-serine-threonine phosphatase interacting protein 1"/>
    <property type="match status" value="1"/>
</dbReference>
<dbReference type="Proteomes" id="UP000472276">
    <property type="component" value="Unassembled WGS sequence"/>
</dbReference>
<dbReference type="GO" id="GO:0005884">
    <property type="term" value="C:actin filament"/>
    <property type="evidence" value="ECO:0007669"/>
    <property type="project" value="TreeGrafter"/>
</dbReference>
<dbReference type="SUPFAM" id="SSF103657">
    <property type="entry name" value="BAR/IMD domain-like"/>
    <property type="match status" value="1"/>
</dbReference>
<dbReference type="Ensembl" id="ENSOABT00000075496.1">
    <property type="protein sequence ID" value="ENSOABP00000069565.1"/>
    <property type="gene ID" value="ENSOABG00000039551.1"/>
</dbReference>
<dbReference type="Pfam" id="PF00611">
    <property type="entry name" value="FCH"/>
    <property type="match status" value="1"/>
</dbReference>
<dbReference type="PRINTS" id="PR00452">
    <property type="entry name" value="SH3DOMAIN"/>
</dbReference>
<name>A0AAZ1XPQ5_OREAU</name>
<proteinExistence type="predicted"/>
<dbReference type="InterPro" id="IPR030777">
    <property type="entry name" value="PSTPIP1_SH3"/>
</dbReference>
<dbReference type="InterPro" id="IPR001060">
    <property type="entry name" value="FCH_dom"/>
</dbReference>
<sequence length="437" mass="49703">MTLQFKDAFWGSDFISNVGYETILQRLTDGRRTCKEVEELLKMRATAEEKYGKELITIARKAGGMYEICTLRASFDEMKTQIENIGNLHIQMSGLLKEEVKRMEQFRERQKEQRKKYEVIMEKVQKTKVSLYKKTLESKRSYEQRCKEADEAELTAEKLGTAPTATPKQIEKMNNKSKQCREAAEEAEKQYMTNIEQLDKIRQEWESTHIDTCEIFQQQEEDRMSVVRNALWVHCNHLSMQCVKEDEVSAAASHAPESDREVACLQCFLDKLFFQCYENVRKSLEMCDIVTDNNGFVEMKTTGSSPPAPVEYQNYYEKNPTAERNGSVGFVGVMKRFSNLLQGNCSSGSKVNINEGVPQCAGETSDGVYASIPGFQASQMGSEEYKAIYDYVAQGEDELPLSVGDIVVVLEQGEDGWWTVKRNGVSGLVPGSYLAKE</sequence>